<dbReference type="NCBIfam" id="TIGR04183">
    <property type="entry name" value="Por_Secre_tail"/>
    <property type="match status" value="1"/>
</dbReference>
<reference evidence="4 5" key="1">
    <citation type="journal article" date="2019" name="Int. J. Syst. Evol. Microbiol.">
        <title>The Global Catalogue of Microorganisms (GCM) 10K type strain sequencing project: providing services to taxonomists for standard genome sequencing and annotation.</title>
        <authorList>
            <consortium name="The Broad Institute Genomics Platform"/>
            <consortium name="The Broad Institute Genome Sequencing Center for Infectious Disease"/>
            <person name="Wu L."/>
            <person name="Ma J."/>
        </authorList>
    </citation>
    <scope>NUCLEOTIDE SEQUENCE [LARGE SCALE GENOMIC DNA]</scope>
    <source>
        <strain evidence="4 5">JCM 15974</strain>
    </source>
</reference>
<keyword evidence="1 2" id="KW-0732">Signal</keyword>
<evidence type="ECO:0000256" key="2">
    <source>
        <dbReference type="SAM" id="SignalP"/>
    </source>
</evidence>
<dbReference type="PANTHER" id="PTHR11311:SF16">
    <property type="entry name" value="SPONDIN-1"/>
    <property type="match status" value="1"/>
</dbReference>
<dbReference type="PROSITE" id="PS51020">
    <property type="entry name" value="SPONDIN"/>
    <property type="match status" value="1"/>
</dbReference>
<dbReference type="InterPro" id="IPR038678">
    <property type="entry name" value="Spondin_N_sf"/>
</dbReference>
<evidence type="ECO:0000259" key="3">
    <source>
        <dbReference type="PROSITE" id="PS51020"/>
    </source>
</evidence>
<dbReference type="Pfam" id="PF06468">
    <property type="entry name" value="Spond_N"/>
    <property type="match status" value="1"/>
</dbReference>
<dbReference type="RefSeq" id="WP_343914678.1">
    <property type="nucleotide sequence ID" value="NZ_BAAAGE010000007.1"/>
</dbReference>
<gene>
    <name evidence="4" type="ORF">GCM10009430_46790</name>
</gene>
<accession>A0ABN1J9J1</accession>
<evidence type="ECO:0000313" key="4">
    <source>
        <dbReference type="EMBL" id="GAA0733029.1"/>
    </source>
</evidence>
<protein>
    <recommendedName>
        <fullName evidence="3">Spondin domain-containing protein</fullName>
    </recommendedName>
</protein>
<feature type="domain" description="Spondin" evidence="3">
    <location>
        <begin position="13"/>
        <end position="201"/>
    </location>
</feature>
<dbReference type="PANTHER" id="PTHR11311">
    <property type="entry name" value="SPONDIN"/>
    <property type="match status" value="1"/>
</dbReference>
<dbReference type="Pfam" id="PF18962">
    <property type="entry name" value="Por_Secre_tail"/>
    <property type="match status" value="1"/>
</dbReference>
<dbReference type="InterPro" id="IPR009465">
    <property type="entry name" value="Spondin_N"/>
</dbReference>
<dbReference type="NCBIfam" id="NF038123">
    <property type="entry name" value="NF038123_dom"/>
    <property type="match status" value="1"/>
</dbReference>
<keyword evidence="5" id="KW-1185">Reference proteome</keyword>
<evidence type="ECO:0000256" key="1">
    <source>
        <dbReference type="ARBA" id="ARBA00022729"/>
    </source>
</evidence>
<organism evidence="4 5">
    <name type="scientific">Aquimarina litoralis</name>
    <dbReference type="NCBI Taxonomy" id="584605"/>
    <lineage>
        <taxon>Bacteria</taxon>
        <taxon>Pseudomonadati</taxon>
        <taxon>Bacteroidota</taxon>
        <taxon>Flavobacteriia</taxon>
        <taxon>Flavobacteriales</taxon>
        <taxon>Flavobacteriaceae</taxon>
        <taxon>Aquimarina</taxon>
    </lineage>
</organism>
<name>A0ABN1J9J1_9FLAO</name>
<sequence length="303" mass="33205">MKKLILKTIFLLFCLHTFGQTTATYDIIFTSNWEAHGTLPGSAHFTELVVATHNTNITFLEMGGLATPGIEQVAETGGFSIFESEVNAAINANNADQFIEGPDLFFNGPGRTIAISDLTVSSDYPLVSLASMLAPSPDWMIAVNSVSLIDNGGQWIPEITMDLFTYDAGTEEGNGYSLNNSPTNPHEPISLVDHSSTPLINERIGTIVFTQKQLNVEEFNSQKEEIKISPNPSNGNISILAGKVSNIKEIEVFNVLGRQVRSYKFKNSNNTINLDLTNLNSGIYLVRLFTEAGRVETQKIILK</sequence>
<dbReference type="Gene3D" id="2.60.40.2130">
    <property type="entry name" value="F-spondin domain"/>
    <property type="match status" value="1"/>
</dbReference>
<feature type="signal peptide" evidence="2">
    <location>
        <begin position="1"/>
        <end position="23"/>
    </location>
</feature>
<proteinExistence type="predicted"/>
<dbReference type="Proteomes" id="UP001501758">
    <property type="component" value="Unassembled WGS sequence"/>
</dbReference>
<feature type="chain" id="PRO_5047239260" description="Spondin domain-containing protein" evidence="2">
    <location>
        <begin position="24"/>
        <end position="303"/>
    </location>
</feature>
<dbReference type="InterPro" id="IPR051418">
    <property type="entry name" value="Spondin/Thrombospondin_T1"/>
</dbReference>
<comment type="caution">
    <text evidence="4">The sequence shown here is derived from an EMBL/GenBank/DDBJ whole genome shotgun (WGS) entry which is preliminary data.</text>
</comment>
<dbReference type="InterPro" id="IPR026444">
    <property type="entry name" value="Secre_tail"/>
</dbReference>
<dbReference type="EMBL" id="BAAAGE010000007">
    <property type="protein sequence ID" value="GAA0733029.1"/>
    <property type="molecule type" value="Genomic_DNA"/>
</dbReference>
<evidence type="ECO:0000313" key="5">
    <source>
        <dbReference type="Proteomes" id="UP001501758"/>
    </source>
</evidence>